<evidence type="ECO:0000313" key="3">
    <source>
        <dbReference type="Proteomes" id="UP000266673"/>
    </source>
</evidence>
<reference evidence="2 3" key="1">
    <citation type="submission" date="2018-06" db="EMBL/GenBank/DDBJ databases">
        <title>Comparative genomics reveals the genomic features of Rhizophagus irregularis, R. cerebriforme, R. diaphanum and Gigaspora rosea, and their symbiotic lifestyle signature.</title>
        <authorList>
            <person name="Morin E."/>
            <person name="San Clemente H."/>
            <person name="Chen E.C.H."/>
            <person name="De La Providencia I."/>
            <person name="Hainaut M."/>
            <person name="Kuo A."/>
            <person name="Kohler A."/>
            <person name="Murat C."/>
            <person name="Tang N."/>
            <person name="Roy S."/>
            <person name="Loubradou J."/>
            <person name="Henrissat B."/>
            <person name="Grigoriev I.V."/>
            <person name="Corradi N."/>
            <person name="Roux C."/>
            <person name="Martin F.M."/>
        </authorList>
    </citation>
    <scope>NUCLEOTIDE SEQUENCE [LARGE SCALE GENOMIC DNA]</scope>
    <source>
        <strain evidence="2 3">DAOM 194757</strain>
    </source>
</reference>
<dbReference type="InterPro" id="IPR043136">
    <property type="entry name" value="B30.2/SPRY_sf"/>
</dbReference>
<dbReference type="STRING" id="44941.A0A397TVC6"/>
<dbReference type="InterPro" id="IPR003877">
    <property type="entry name" value="SPRY_dom"/>
</dbReference>
<sequence>MQNETGAIRANHPIPPNCKLFYFEVDIIDEGKNKIIGIGFCEKEFSLNRMPGWSDGSWGYHGDDGKLFCFSGSGNPYGPFFLLVIPLGVV</sequence>
<dbReference type="InterPro" id="IPR050618">
    <property type="entry name" value="Ubq-SigPath_Reg"/>
</dbReference>
<dbReference type="InterPro" id="IPR001870">
    <property type="entry name" value="B30.2/SPRY"/>
</dbReference>
<name>A0A397TVC6_9GLOM</name>
<proteinExistence type="predicted"/>
<dbReference type="Proteomes" id="UP000266673">
    <property type="component" value="Unassembled WGS sequence"/>
</dbReference>
<dbReference type="InterPro" id="IPR013320">
    <property type="entry name" value="ConA-like_dom_sf"/>
</dbReference>
<gene>
    <name evidence="2" type="ORF">C2G38_915210</name>
</gene>
<evidence type="ECO:0000313" key="2">
    <source>
        <dbReference type="EMBL" id="RIB02095.1"/>
    </source>
</evidence>
<comment type="caution">
    <text evidence="2">The sequence shown here is derived from an EMBL/GenBank/DDBJ whole genome shotgun (WGS) entry which is preliminary data.</text>
</comment>
<dbReference type="PROSITE" id="PS50188">
    <property type="entry name" value="B302_SPRY"/>
    <property type="match status" value="1"/>
</dbReference>
<organism evidence="2 3">
    <name type="scientific">Gigaspora rosea</name>
    <dbReference type="NCBI Taxonomy" id="44941"/>
    <lineage>
        <taxon>Eukaryota</taxon>
        <taxon>Fungi</taxon>
        <taxon>Fungi incertae sedis</taxon>
        <taxon>Mucoromycota</taxon>
        <taxon>Glomeromycotina</taxon>
        <taxon>Glomeromycetes</taxon>
        <taxon>Diversisporales</taxon>
        <taxon>Gigasporaceae</taxon>
        <taxon>Gigaspora</taxon>
    </lineage>
</organism>
<dbReference type="OrthoDB" id="25503at2759"/>
<dbReference type="Gene3D" id="2.60.120.920">
    <property type="match status" value="1"/>
</dbReference>
<evidence type="ECO:0000259" key="1">
    <source>
        <dbReference type="PROSITE" id="PS50188"/>
    </source>
</evidence>
<dbReference type="EMBL" id="QKWP01002818">
    <property type="protein sequence ID" value="RIB02095.1"/>
    <property type="molecule type" value="Genomic_DNA"/>
</dbReference>
<dbReference type="Pfam" id="PF00622">
    <property type="entry name" value="SPRY"/>
    <property type="match status" value="1"/>
</dbReference>
<dbReference type="AlphaFoldDB" id="A0A397TVC6"/>
<protein>
    <recommendedName>
        <fullName evidence="1">B30.2/SPRY domain-containing protein</fullName>
    </recommendedName>
</protein>
<dbReference type="PANTHER" id="PTHR12864">
    <property type="entry name" value="RAN BINDING PROTEIN 9-RELATED"/>
    <property type="match status" value="1"/>
</dbReference>
<dbReference type="SUPFAM" id="SSF49899">
    <property type="entry name" value="Concanavalin A-like lectins/glucanases"/>
    <property type="match status" value="1"/>
</dbReference>
<accession>A0A397TVC6</accession>
<keyword evidence="3" id="KW-1185">Reference proteome</keyword>
<feature type="domain" description="B30.2/SPRY" evidence="1">
    <location>
        <begin position="1"/>
        <end position="90"/>
    </location>
</feature>